<feature type="domain" description="Peptidase M16 C-terminal" evidence="11">
    <location>
        <begin position="215"/>
        <end position="393"/>
    </location>
</feature>
<dbReference type="InterPro" id="IPR001431">
    <property type="entry name" value="Pept_M16_Zn_BS"/>
</dbReference>
<evidence type="ECO:0000259" key="10">
    <source>
        <dbReference type="Pfam" id="PF00675"/>
    </source>
</evidence>
<evidence type="ECO:0000256" key="5">
    <source>
        <dbReference type="ARBA" id="ARBA00022801"/>
    </source>
</evidence>
<dbReference type="Proteomes" id="UP001172082">
    <property type="component" value="Unassembled WGS sequence"/>
</dbReference>
<dbReference type="Pfam" id="PF05193">
    <property type="entry name" value="Peptidase_M16_C"/>
    <property type="match status" value="2"/>
</dbReference>
<evidence type="ECO:0000313" key="12">
    <source>
        <dbReference type="EMBL" id="MDN5203784.1"/>
    </source>
</evidence>
<evidence type="ECO:0000256" key="7">
    <source>
        <dbReference type="ARBA" id="ARBA00023049"/>
    </source>
</evidence>
<dbReference type="Gene3D" id="3.30.830.10">
    <property type="entry name" value="Metalloenzyme, LuxS/M16 peptidase-like"/>
    <property type="match status" value="4"/>
</dbReference>
<sequence>MKNYLLYLLTFSTLLISSSGLRAQEIKISGDLSSEIPRDPNVRIGKLDNGLTYYIRRNVKPENKVELRLVVNVGSMMEDENQRGLAHFIEHMAFNGTKHFKKNELIDYLQSVGVEFGADLNAYTSFDETVYMLPIPSDDEEILDKGLLVLEDWAHNVELTPEEIDKERGVVIEEWRLGRGANQRMFDKWFPVLFSGSRYAERLPIGKKEIIENADYETIRKFYKDWYRPDLMAVMAVGDIDPDEMEKKIKERFSRIQPVPSPRERKLYKVPDHQETYVSVTTDKEAPFTQVQLFYKADYESTETLQDYRRDVVYLLYNGMLNTRLNELRQSADPPFIFGSTSYSSMVRTKNNYASFAMVGETGVKRGLETLLEENERVKRHGFTQGELERYKKDILNRYERSFNEREKTESRRYVSEYIRNFLTKEPIPGIAFEFEYLKKILPTITLEEVNSLAPKWIKDVNRVVIVTGPDKEGVVLPTEQEIRDILDQSGDKEIAAYEDEVSDASLFEKKPESGEVVATKPLDVVEATELTLSNGVKVVLKATDFKNDEILMSAYSPGGHSLYSDEDYYSASFAGQIVAQSGVKDFSQINLRKMFAGKTVGASPYIGTLQEGLQGNAAPKDLETLLQLVNLYFTAPRKDPSAFESIKTRNKMLFQNLMSNPQFYYSDQVSRIMTQNHPRGGGFPKEEDLDKVNFERAFEIYKDRFSDASDFTFFFVGNFNIDEMKPMLESYLGSLPSTRRKETWKDLGVRSPTGVVDKVINRGTDPKSQVTINFTGDYKPDKKDNYVLRSLGEILRNRLIDLIREEKSGVYTVGASGSFSKYPVERYTIRIAFPCGPENVDTLVKAVFDEIENVKKNGVSEEDIKKVQEAQRLDRKESLKQNRYWLNQLRSYYYNGSDLTSFYDYEKLIEELNADDIKVAANKYFNMNNYVKAVLMPEE</sequence>
<accession>A0ABT8KSS9</accession>
<keyword evidence="4" id="KW-0479">Metal-binding</keyword>
<evidence type="ECO:0000256" key="6">
    <source>
        <dbReference type="ARBA" id="ARBA00022833"/>
    </source>
</evidence>
<evidence type="ECO:0000256" key="4">
    <source>
        <dbReference type="ARBA" id="ARBA00022723"/>
    </source>
</evidence>
<keyword evidence="9" id="KW-0732">Signal</keyword>
<keyword evidence="5" id="KW-0378">Hydrolase</keyword>
<comment type="cofactor">
    <cofactor evidence="1">
        <name>Zn(2+)</name>
        <dbReference type="ChEBI" id="CHEBI:29105"/>
    </cofactor>
</comment>
<dbReference type="RefSeq" id="WP_346753807.1">
    <property type="nucleotide sequence ID" value="NZ_JAUJEA010000008.1"/>
</dbReference>
<feature type="chain" id="PRO_5045723319" evidence="9">
    <location>
        <begin position="24"/>
        <end position="940"/>
    </location>
</feature>
<dbReference type="InterPro" id="IPR050626">
    <property type="entry name" value="Peptidase_M16"/>
</dbReference>
<keyword evidence="13" id="KW-1185">Reference proteome</keyword>
<comment type="caution">
    <text evidence="12">The sequence shown here is derived from an EMBL/GenBank/DDBJ whole genome shotgun (WGS) entry which is preliminary data.</text>
</comment>
<feature type="domain" description="Peptidase M16 C-terminal" evidence="11">
    <location>
        <begin position="693"/>
        <end position="870"/>
    </location>
</feature>
<gene>
    <name evidence="12" type="ORF">QQ008_20505</name>
</gene>
<evidence type="ECO:0000256" key="3">
    <source>
        <dbReference type="ARBA" id="ARBA00022670"/>
    </source>
</evidence>
<protein>
    <submittedName>
        <fullName evidence="12">Insulinase family protein</fullName>
    </submittedName>
</protein>
<feature type="signal peptide" evidence="9">
    <location>
        <begin position="1"/>
        <end position="23"/>
    </location>
</feature>
<dbReference type="PROSITE" id="PS00143">
    <property type="entry name" value="INSULINASE"/>
    <property type="match status" value="1"/>
</dbReference>
<keyword evidence="7" id="KW-0482">Metalloprotease</keyword>
<dbReference type="InterPro" id="IPR011765">
    <property type="entry name" value="Pept_M16_N"/>
</dbReference>
<dbReference type="PANTHER" id="PTHR43690:SF34">
    <property type="entry name" value="ZINC PROTEASE PQQL-LIKE"/>
    <property type="match status" value="1"/>
</dbReference>
<dbReference type="InterPro" id="IPR011249">
    <property type="entry name" value="Metalloenz_LuxS/M16"/>
</dbReference>
<evidence type="ECO:0000256" key="2">
    <source>
        <dbReference type="ARBA" id="ARBA00007261"/>
    </source>
</evidence>
<evidence type="ECO:0000259" key="11">
    <source>
        <dbReference type="Pfam" id="PF05193"/>
    </source>
</evidence>
<reference evidence="12" key="1">
    <citation type="submission" date="2023-06" db="EMBL/GenBank/DDBJ databases">
        <title>Genomic of Parafulvivirga corallium.</title>
        <authorList>
            <person name="Wang G."/>
        </authorList>
    </citation>
    <scope>NUCLEOTIDE SEQUENCE</scope>
    <source>
        <strain evidence="12">BMA10</strain>
    </source>
</reference>
<dbReference type="Pfam" id="PF00675">
    <property type="entry name" value="Peptidase_M16"/>
    <property type="match status" value="1"/>
</dbReference>
<feature type="domain" description="Peptidase M16 N-terminal" evidence="10">
    <location>
        <begin position="60"/>
        <end position="174"/>
    </location>
</feature>
<dbReference type="PANTHER" id="PTHR43690">
    <property type="entry name" value="NARDILYSIN"/>
    <property type="match status" value="1"/>
</dbReference>
<proteinExistence type="inferred from homology"/>
<dbReference type="InterPro" id="IPR007863">
    <property type="entry name" value="Peptidase_M16_C"/>
</dbReference>
<comment type="similarity">
    <text evidence="2 8">Belongs to the peptidase M16 family.</text>
</comment>
<evidence type="ECO:0000256" key="8">
    <source>
        <dbReference type="RuleBase" id="RU004447"/>
    </source>
</evidence>
<keyword evidence="6" id="KW-0862">Zinc</keyword>
<name>A0ABT8KSS9_9BACT</name>
<dbReference type="SUPFAM" id="SSF63411">
    <property type="entry name" value="LuxS/MPP-like metallohydrolase"/>
    <property type="match status" value="4"/>
</dbReference>
<dbReference type="EMBL" id="JAUJEA010000008">
    <property type="protein sequence ID" value="MDN5203784.1"/>
    <property type="molecule type" value="Genomic_DNA"/>
</dbReference>
<evidence type="ECO:0000256" key="1">
    <source>
        <dbReference type="ARBA" id="ARBA00001947"/>
    </source>
</evidence>
<evidence type="ECO:0000313" key="13">
    <source>
        <dbReference type="Proteomes" id="UP001172082"/>
    </source>
</evidence>
<keyword evidence="3" id="KW-0645">Protease</keyword>
<organism evidence="12 13">
    <name type="scientific">Splendidivirga corallicola</name>
    <dbReference type="NCBI Taxonomy" id="3051826"/>
    <lineage>
        <taxon>Bacteria</taxon>
        <taxon>Pseudomonadati</taxon>
        <taxon>Bacteroidota</taxon>
        <taxon>Cytophagia</taxon>
        <taxon>Cytophagales</taxon>
        <taxon>Splendidivirgaceae</taxon>
        <taxon>Splendidivirga</taxon>
    </lineage>
</organism>
<evidence type="ECO:0000256" key="9">
    <source>
        <dbReference type="SAM" id="SignalP"/>
    </source>
</evidence>